<sequence length="76" mass="7780">MRAVGLGGDGQQADGARRRPGLRCAAGLSPVVPGAPEPEGAAQTASILQAIGDLKVTMKGKMGELKVDLTLIRQDL</sequence>
<evidence type="ECO:0000313" key="2">
    <source>
        <dbReference type="Proteomes" id="UP001066276"/>
    </source>
</evidence>
<dbReference type="Proteomes" id="UP001066276">
    <property type="component" value="Chromosome 5"/>
</dbReference>
<comment type="caution">
    <text evidence="1">The sequence shown here is derived from an EMBL/GenBank/DDBJ whole genome shotgun (WGS) entry which is preliminary data.</text>
</comment>
<dbReference type="AlphaFoldDB" id="A0AAV7RH44"/>
<proteinExistence type="predicted"/>
<accession>A0AAV7RH44</accession>
<dbReference type="EMBL" id="JANPWB010000009">
    <property type="protein sequence ID" value="KAJ1150791.1"/>
    <property type="molecule type" value="Genomic_DNA"/>
</dbReference>
<gene>
    <name evidence="1" type="ORF">NDU88_003580</name>
</gene>
<keyword evidence="2" id="KW-1185">Reference proteome</keyword>
<organism evidence="1 2">
    <name type="scientific">Pleurodeles waltl</name>
    <name type="common">Iberian ribbed newt</name>
    <dbReference type="NCBI Taxonomy" id="8319"/>
    <lineage>
        <taxon>Eukaryota</taxon>
        <taxon>Metazoa</taxon>
        <taxon>Chordata</taxon>
        <taxon>Craniata</taxon>
        <taxon>Vertebrata</taxon>
        <taxon>Euteleostomi</taxon>
        <taxon>Amphibia</taxon>
        <taxon>Batrachia</taxon>
        <taxon>Caudata</taxon>
        <taxon>Salamandroidea</taxon>
        <taxon>Salamandridae</taxon>
        <taxon>Pleurodelinae</taxon>
        <taxon>Pleurodeles</taxon>
    </lineage>
</organism>
<evidence type="ECO:0000313" key="1">
    <source>
        <dbReference type="EMBL" id="KAJ1150791.1"/>
    </source>
</evidence>
<protein>
    <submittedName>
        <fullName evidence="1">Uncharacterized protein</fullName>
    </submittedName>
</protein>
<reference evidence="1" key="1">
    <citation type="journal article" date="2022" name="bioRxiv">
        <title>Sequencing and chromosome-scale assembly of the giantPleurodeles waltlgenome.</title>
        <authorList>
            <person name="Brown T."/>
            <person name="Elewa A."/>
            <person name="Iarovenko S."/>
            <person name="Subramanian E."/>
            <person name="Araus A.J."/>
            <person name="Petzold A."/>
            <person name="Susuki M."/>
            <person name="Suzuki K.-i.T."/>
            <person name="Hayashi T."/>
            <person name="Toyoda A."/>
            <person name="Oliveira C."/>
            <person name="Osipova E."/>
            <person name="Leigh N.D."/>
            <person name="Simon A."/>
            <person name="Yun M.H."/>
        </authorList>
    </citation>
    <scope>NUCLEOTIDE SEQUENCE</scope>
    <source>
        <strain evidence="1">20211129_DDA</strain>
        <tissue evidence="1">Liver</tissue>
    </source>
</reference>
<name>A0AAV7RH44_PLEWA</name>